<dbReference type="PANTHER" id="PTHR39342">
    <property type="entry name" value="UPF0283 MEMBRANE PROTEIN YCJF"/>
    <property type="match status" value="1"/>
</dbReference>
<dbReference type="PANTHER" id="PTHR39342:SF1">
    <property type="entry name" value="UPF0283 MEMBRANE PROTEIN YCJF"/>
    <property type="match status" value="1"/>
</dbReference>
<accession>A0AA50KR69</accession>
<feature type="transmembrane region" description="Helical" evidence="8">
    <location>
        <begin position="197"/>
        <end position="216"/>
    </location>
</feature>
<evidence type="ECO:0000256" key="4">
    <source>
        <dbReference type="ARBA" id="ARBA00022519"/>
    </source>
</evidence>
<keyword evidence="3" id="KW-1003">Cell membrane</keyword>
<feature type="transmembrane region" description="Helical" evidence="8">
    <location>
        <begin position="83"/>
        <end position="104"/>
    </location>
</feature>
<keyword evidence="10" id="KW-1185">Reference proteome</keyword>
<evidence type="ECO:0000256" key="1">
    <source>
        <dbReference type="ARBA" id="ARBA00004429"/>
    </source>
</evidence>
<evidence type="ECO:0000313" key="10">
    <source>
        <dbReference type="Proteomes" id="UP001223802"/>
    </source>
</evidence>
<comment type="subcellular location">
    <subcellularLocation>
        <location evidence="1">Cell inner membrane</location>
        <topology evidence="1">Multi-pass membrane protein</topology>
    </subcellularLocation>
</comment>
<evidence type="ECO:0000256" key="6">
    <source>
        <dbReference type="ARBA" id="ARBA00022989"/>
    </source>
</evidence>
<dbReference type="InterPro" id="IPR006507">
    <property type="entry name" value="UPF0283"/>
</dbReference>
<dbReference type="Pfam" id="PF05128">
    <property type="entry name" value="DUF697"/>
    <property type="match status" value="1"/>
</dbReference>
<evidence type="ECO:0000256" key="3">
    <source>
        <dbReference type="ARBA" id="ARBA00022475"/>
    </source>
</evidence>
<evidence type="ECO:0000256" key="8">
    <source>
        <dbReference type="SAM" id="Phobius"/>
    </source>
</evidence>
<keyword evidence="4" id="KW-0997">Cell inner membrane</keyword>
<feature type="transmembrane region" description="Helical" evidence="8">
    <location>
        <begin position="57"/>
        <end position="77"/>
    </location>
</feature>
<dbReference type="KEGG" id="ope:PU634_04190"/>
<reference evidence="9 10" key="1">
    <citation type="submission" date="2023-02" db="EMBL/GenBank/DDBJ databases">
        <title>Complete genome sequence of a novel bacterium Oceanimonas sp. NTOU-MSR1 isolated from marine coast sediment.</title>
        <authorList>
            <person name="Yang H.-T."/>
            <person name="Chen Y.-L."/>
            <person name="Ho Y.-N."/>
        </authorList>
    </citation>
    <scope>NUCLEOTIDE SEQUENCE [LARGE SCALE GENOMIC DNA]</scope>
    <source>
        <strain evidence="9 10">NTOU-MSR1</strain>
    </source>
</reference>
<keyword evidence="5 8" id="KW-0812">Transmembrane</keyword>
<dbReference type="GO" id="GO:0005886">
    <property type="term" value="C:plasma membrane"/>
    <property type="evidence" value="ECO:0007669"/>
    <property type="project" value="UniProtKB-SubCell"/>
</dbReference>
<dbReference type="RefSeq" id="WP_306762808.1">
    <property type="nucleotide sequence ID" value="NZ_CP118224.1"/>
</dbReference>
<sequence>MTLKTKVILDRPLHAPEDEPLRPGQALDDNDFLQAEAKATGPMAALRPRRRHRLWRAALGLMLGLLLVHSGLSLWQTWQHSQWLGAAWSLALALLALAAGSSLWREARQLRRLERVCAQRARAEQLLAEAGHGRARGFCERLACQSGLEHSDAFAHWRAGLTGDEQDGEVLALYSRQVLAVQDRQARARVLKWSGEAAVMVAASPLAAVDMLLVLWRNLKMIEDISQCYGIRLGALSRLRLLKSVLHHMLYVGGSEAAIDAGMDLLGLELAGRLSARAGQGVGAGLLTARLGLQTMDLCRPVPWQGDEKKQLGGIRRALIDRVVKLLSKNREPGDREQGVG</sequence>
<keyword evidence="6 8" id="KW-1133">Transmembrane helix</keyword>
<evidence type="ECO:0000256" key="2">
    <source>
        <dbReference type="ARBA" id="ARBA00008255"/>
    </source>
</evidence>
<name>A0AA50KR69_9GAMM</name>
<dbReference type="EMBL" id="CP118224">
    <property type="protein sequence ID" value="WMC11570.1"/>
    <property type="molecule type" value="Genomic_DNA"/>
</dbReference>
<dbReference type="NCBIfam" id="TIGR01620">
    <property type="entry name" value="hyp_HI0043"/>
    <property type="match status" value="1"/>
</dbReference>
<evidence type="ECO:0000256" key="5">
    <source>
        <dbReference type="ARBA" id="ARBA00022692"/>
    </source>
</evidence>
<protein>
    <submittedName>
        <fullName evidence="9">TIGR01620 family protein</fullName>
    </submittedName>
</protein>
<dbReference type="AlphaFoldDB" id="A0AA50KR69"/>
<comment type="similarity">
    <text evidence="2">Belongs to the UPF0283 family.</text>
</comment>
<keyword evidence="7 8" id="KW-0472">Membrane</keyword>
<dbReference type="InterPro" id="IPR021147">
    <property type="entry name" value="DUF697"/>
</dbReference>
<evidence type="ECO:0000256" key="7">
    <source>
        <dbReference type="ARBA" id="ARBA00023136"/>
    </source>
</evidence>
<dbReference type="Proteomes" id="UP001223802">
    <property type="component" value="Chromosome"/>
</dbReference>
<organism evidence="9 10">
    <name type="scientific">Oceanimonas pelagia</name>
    <dbReference type="NCBI Taxonomy" id="3028314"/>
    <lineage>
        <taxon>Bacteria</taxon>
        <taxon>Pseudomonadati</taxon>
        <taxon>Pseudomonadota</taxon>
        <taxon>Gammaproteobacteria</taxon>
        <taxon>Aeromonadales</taxon>
        <taxon>Aeromonadaceae</taxon>
        <taxon>Oceanimonas</taxon>
    </lineage>
</organism>
<proteinExistence type="inferred from homology"/>
<evidence type="ECO:0000313" key="9">
    <source>
        <dbReference type="EMBL" id="WMC11570.1"/>
    </source>
</evidence>
<gene>
    <name evidence="9" type="ORF">PU634_04190</name>
</gene>